<dbReference type="AlphaFoldDB" id="A0A061HLZ8"/>
<reference evidence="3" key="1">
    <citation type="journal article" date="2013" name="Nat. Genet.">
        <title>The wheat powdery mildew genome shows the unique evolution of an obligate biotroph.</title>
        <authorList>
            <person name="Wicker T."/>
            <person name="Oberhaensli S."/>
            <person name="Parlange F."/>
            <person name="Buchmann J.P."/>
            <person name="Shatalina M."/>
            <person name="Roffler S."/>
            <person name="Ben-David R."/>
            <person name="Dolezel J."/>
            <person name="Simkova H."/>
            <person name="Schulze-Lefert P."/>
            <person name="Spanu P.D."/>
            <person name="Bruggmann R."/>
            <person name="Amselem J."/>
            <person name="Quesneville H."/>
            <person name="Ver Loren van Themaat E."/>
            <person name="Paape T."/>
            <person name="Shimizu K.K."/>
            <person name="Keller B."/>
        </authorList>
    </citation>
    <scope>NUCLEOTIDE SEQUENCE [LARGE SCALE GENOMIC DNA]</scope>
    <source>
        <strain evidence="3">96224</strain>
    </source>
</reference>
<organism evidence="2">
    <name type="scientific">Blumeria graminis f. sp. tritici 96224</name>
    <dbReference type="NCBI Taxonomy" id="1268274"/>
    <lineage>
        <taxon>Eukaryota</taxon>
        <taxon>Fungi</taxon>
        <taxon>Dikarya</taxon>
        <taxon>Ascomycota</taxon>
        <taxon>Pezizomycotina</taxon>
        <taxon>Leotiomycetes</taxon>
        <taxon>Erysiphales</taxon>
        <taxon>Erysiphaceae</taxon>
        <taxon>Blumeria</taxon>
    </lineage>
</organism>
<dbReference type="HOGENOM" id="CLU_039527_0_0_1"/>
<dbReference type="EMBL" id="UIGY01000091">
    <property type="protein sequence ID" value="SUZ10691.1"/>
    <property type="molecule type" value="Genomic_DNA"/>
</dbReference>
<dbReference type="Proteomes" id="UP000053110">
    <property type="component" value="Unassembled WGS sequence"/>
</dbReference>
<dbReference type="EMBL" id="KE375064">
    <property type="protein sequence ID" value="EPQ64425.1"/>
    <property type="molecule type" value="Genomic_DNA"/>
</dbReference>
<accession>A0A061HLZ8</accession>
<dbReference type="OrthoDB" id="5407351at2759"/>
<name>A0A061HLZ8_BLUGR</name>
<sequence length="296" mass="33499">MAENTCGPSNALQNIQKHSSHDRTLQQDRLISRQPFFQGLRPLSHKTSSSAKIEFEAFQNDQLFPEPTIESQAFSCLPPKSTHPGIPNWASDFQQLSLVQPQLHTSTFQVSQTQGYHGTDEQQFLNKNIPTSTSLKGFRSMGLSSNYGFNYGEMNRESNTLYYQTMEKTYEAEEFARAFDEVALSYSQTMLESHQENQAETCLDEPMDESTDGTLSLEDNIHLTQARIGADIVDDEKLSDEEESNCLSIIASKLLNSLNHEQSSKFQNSQFLDLMRQFRDKEATVEGGKVIVSRNN</sequence>
<evidence type="ECO:0000313" key="3">
    <source>
        <dbReference type="Proteomes" id="UP000053110"/>
    </source>
</evidence>
<gene>
    <name evidence="1" type="ORF">BGT96224_2670</name>
    <name evidence="2" type="ORF">BGT96224V2_LOCUS3853</name>
</gene>
<protein>
    <submittedName>
        <fullName evidence="2">Bgt-2670</fullName>
    </submittedName>
</protein>
<proteinExistence type="predicted"/>
<reference evidence="2" key="3">
    <citation type="submission" date="2018-07" db="EMBL/GenBank/DDBJ databases">
        <authorList>
            <person name="Quirk P.G."/>
            <person name="Krulwich T.A."/>
        </authorList>
    </citation>
    <scope>NUCLEOTIDE SEQUENCE</scope>
    <source>
        <strain evidence="2">96224</strain>
    </source>
</reference>
<evidence type="ECO:0000313" key="1">
    <source>
        <dbReference type="EMBL" id="EPQ64425.1"/>
    </source>
</evidence>
<evidence type="ECO:0000313" key="2">
    <source>
        <dbReference type="EMBL" id="SUZ10691.1"/>
    </source>
</evidence>
<reference evidence="1" key="2">
    <citation type="submission" date="2013-01" db="EMBL/GenBank/DDBJ databases">
        <title>The wheat powdery mildew genome reveals unique evolution of an obligate biotroph.</title>
        <authorList>
            <person name="Oberhaensli S."/>
            <person name="Wicker T."/>
            <person name="Keller B."/>
        </authorList>
    </citation>
    <scope>NUCLEOTIDE SEQUENCE</scope>
    <source>
        <strain evidence="1">96224</strain>
    </source>
</reference>
<dbReference type="Gene3D" id="6.10.280.230">
    <property type="match status" value="1"/>
</dbReference>